<evidence type="ECO:0000313" key="3">
    <source>
        <dbReference type="EMBL" id="RKG95856.1"/>
    </source>
</evidence>
<keyword evidence="2" id="KW-0812">Transmembrane</keyword>
<accession>A0A3A8JLN4</accession>
<proteinExistence type="predicted"/>
<evidence type="ECO:0000256" key="1">
    <source>
        <dbReference type="SAM" id="MobiDB-lite"/>
    </source>
</evidence>
<feature type="transmembrane region" description="Helical" evidence="2">
    <location>
        <begin position="120"/>
        <end position="140"/>
    </location>
</feature>
<feature type="compositionally biased region" description="Basic and acidic residues" evidence="1">
    <location>
        <begin position="1"/>
        <end position="10"/>
    </location>
</feature>
<sequence>MEDIAREKAQRAPSRAGSGAAKAAPARAPAPRRAPAPAPVDEDEDDAGDAVADPWSREARELESTRSPIDDPEVLLDDARSFLRELEGGDRIAFWGAALVVLSCFMPWKETAEDGDFLGLISLGFISFLFAIVTMVFVGLRARQVMTWVNPMLPWGAQMVSSVVTLVWSLVFLKISSDTTLVPSPLGNAEMMNSSPSIGCFLGILGGVIAVLGGLMGLKRQE</sequence>
<keyword evidence="2" id="KW-0472">Membrane</keyword>
<dbReference type="RefSeq" id="WP_120607383.1">
    <property type="nucleotide sequence ID" value="NZ_JABFJX010000251.1"/>
</dbReference>
<gene>
    <name evidence="3" type="ORF">D7X32_37775</name>
</gene>
<comment type="caution">
    <text evidence="3">The sequence shown here is derived from an EMBL/GenBank/DDBJ whole genome shotgun (WGS) entry which is preliminary data.</text>
</comment>
<dbReference type="EMBL" id="RAWE01000239">
    <property type="protein sequence ID" value="RKG95856.1"/>
    <property type="molecule type" value="Genomic_DNA"/>
</dbReference>
<keyword evidence="2" id="KW-1133">Transmembrane helix</keyword>
<dbReference type="OrthoDB" id="5381389at2"/>
<evidence type="ECO:0000313" key="4">
    <source>
        <dbReference type="Proteomes" id="UP000268313"/>
    </source>
</evidence>
<protein>
    <submittedName>
        <fullName evidence="3">Uncharacterized protein</fullName>
    </submittedName>
</protein>
<name>A0A3A8JLN4_9BACT</name>
<feature type="compositionally biased region" description="Low complexity" evidence="1">
    <location>
        <begin position="11"/>
        <end position="31"/>
    </location>
</feature>
<keyword evidence="4" id="KW-1185">Reference proteome</keyword>
<feature type="transmembrane region" description="Helical" evidence="2">
    <location>
        <begin position="92"/>
        <end position="108"/>
    </location>
</feature>
<organism evidence="3 4">
    <name type="scientific">Corallococcus carmarthensis</name>
    <dbReference type="NCBI Taxonomy" id="2316728"/>
    <lineage>
        <taxon>Bacteria</taxon>
        <taxon>Pseudomonadati</taxon>
        <taxon>Myxococcota</taxon>
        <taxon>Myxococcia</taxon>
        <taxon>Myxococcales</taxon>
        <taxon>Cystobacterineae</taxon>
        <taxon>Myxococcaceae</taxon>
        <taxon>Corallococcus</taxon>
    </lineage>
</organism>
<feature type="transmembrane region" description="Helical" evidence="2">
    <location>
        <begin position="152"/>
        <end position="175"/>
    </location>
</feature>
<feature type="compositionally biased region" description="Basic and acidic residues" evidence="1">
    <location>
        <begin position="55"/>
        <end position="64"/>
    </location>
</feature>
<evidence type="ECO:0000256" key="2">
    <source>
        <dbReference type="SAM" id="Phobius"/>
    </source>
</evidence>
<feature type="region of interest" description="Disordered" evidence="1">
    <location>
        <begin position="1"/>
        <end position="68"/>
    </location>
</feature>
<reference evidence="4" key="1">
    <citation type="submission" date="2018-09" db="EMBL/GenBank/DDBJ databases">
        <authorList>
            <person name="Livingstone P.G."/>
            <person name="Whitworth D.E."/>
        </authorList>
    </citation>
    <scope>NUCLEOTIDE SEQUENCE [LARGE SCALE GENOMIC DNA]</scope>
    <source>
        <strain evidence="4">CA043D</strain>
    </source>
</reference>
<feature type="transmembrane region" description="Helical" evidence="2">
    <location>
        <begin position="195"/>
        <end position="218"/>
    </location>
</feature>
<dbReference type="Proteomes" id="UP000268313">
    <property type="component" value="Unassembled WGS sequence"/>
</dbReference>
<dbReference type="AlphaFoldDB" id="A0A3A8JLN4"/>